<feature type="transmembrane region" description="Helical" evidence="12">
    <location>
        <begin position="156"/>
        <end position="176"/>
    </location>
</feature>
<dbReference type="GO" id="GO:0004930">
    <property type="term" value="F:G protein-coupled receptor activity"/>
    <property type="evidence" value="ECO:0007669"/>
    <property type="project" value="UniProtKB-KW"/>
</dbReference>
<organism evidence="14 15">
    <name type="scientific">Neogobius melanostomus</name>
    <name type="common">round goby</name>
    <dbReference type="NCBI Taxonomy" id="47308"/>
    <lineage>
        <taxon>Eukaryota</taxon>
        <taxon>Metazoa</taxon>
        <taxon>Chordata</taxon>
        <taxon>Craniata</taxon>
        <taxon>Vertebrata</taxon>
        <taxon>Euteleostomi</taxon>
        <taxon>Actinopterygii</taxon>
        <taxon>Neopterygii</taxon>
        <taxon>Teleostei</taxon>
        <taxon>Neoteleostei</taxon>
        <taxon>Acanthomorphata</taxon>
        <taxon>Gobiaria</taxon>
        <taxon>Gobiiformes</taxon>
        <taxon>Gobioidei</taxon>
        <taxon>Gobiidae</taxon>
        <taxon>Benthophilinae</taxon>
        <taxon>Neogobiini</taxon>
        <taxon>Neogobius</taxon>
    </lineage>
</organism>
<keyword evidence="3" id="KW-0597">Phosphoprotein</keyword>
<keyword evidence="15" id="KW-1185">Reference proteome</keyword>
<keyword evidence="10" id="KW-0807">Transducer</keyword>
<evidence type="ECO:0000256" key="5">
    <source>
        <dbReference type="ARBA" id="ARBA00022989"/>
    </source>
</evidence>
<dbReference type="GO" id="GO:0032870">
    <property type="term" value="P:cellular response to hormone stimulus"/>
    <property type="evidence" value="ECO:0007669"/>
    <property type="project" value="TreeGrafter"/>
</dbReference>
<evidence type="ECO:0000256" key="9">
    <source>
        <dbReference type="ARBA" id="ARBA00023170"/>
    </source>
</evidence>
<feature type="domain" description="G-protein coupled receptors family 1 profile" evidence="13">
    <location>
        <begin position="56"/>
        <end position="321"/>
    </location>
</feature>
<reference evidence="14" key="2">
    <citation type="submission" date="2025-09" db="UniProtKB">
        <authorList>
            <consortium name="Ensembl"/>
        </authorList>
    </citation>
    <scope>IDENTIFICATION</scope>
</reference>
<accession>A0A8C6WZ52</accession>
<evidence type="ECO:0000256" key="2">
    <source>
        <dbReference type="ARBA" id="ARBA00022475"/>
    </source>
</evidence>
<keyword evidence="6" id="KW-0297">G-protein coupled receptor</keyword>
<dbReference type="GO" id="GO:0005886">
    <property type="term" value="C:plasma membrane"/>
    <property type="evidence" value="ECO:0007669"/>
    <property type="project" value="UniProtKB-SubCell"/>
</dbReference>
<dbReference type="Proteomes" id="UP000694523">
    <property type="component" value="Unplaced"/>
</dbReference>
<feature type="transmembrane region" description="Helical" evidence="12">
    <location>
        <begin position="76"/>
        <end position="95"/>
    </location>
</feature>
<keyword evidence="9" id="KW-0675">Receptor</keyword>
<feature type="transmembrane region" description="Helical" evidence="12">
    <location>
        <begin position="43"/>
        <end position="64"/>
    </location>
</feature>
<feature type="transmembrane region" description="Helical" evidence="12">
    <location>
        <begin position="208"/>
        <end position="230"/>
    </location>
</feature>
<feature type="transmembrane region" description="Helical" evidence="12">
    <location>
        <begin position="115"/>
        <end position="135"/>
    </location>
</feature>
<evidence type="ECO:0000313" key="14">
    <source>
        <dbReference type="Ensembl" id="ENSNMLP00000042682.1"/>
    </source>
</evidence>
<dbReference type="Ensembl" id="ENSNMLT00000047404.1">
    <property type="protein sequence ID" value="ENSNMLP00000042682.1"/>
    <property type="gene ID" value="ENSNMLG00000025977.1"/>
</dbReference>
<keyword evidence="7 12" id="KW-0472">Membrane</keyword>
<dbReference type="PRINTS" id="PR00237">
    <property type="entry name" value="GPCRRHODOPSN"/>
</dbReference>
<keyword evidence="4 12" id="KW-0812">Transmembrane</keyword>
<dbReference type="InterPro" id="IPR017452">
    <property type="entry name" value="GPCR_Rhodpsn_7TM"/>
</dbReference>
<dbReference type="InterPro" id="IPR001658">
    <property type="entry name" value="GphnRH_fam_rcpt"/>
</dbReference>
<dbReference type="CDD" id="cd15383">
    <property type="entry name" value="7tmA_GnRHR_vertebrate"/>
    <property type="match status" value="1"/>
</dbReference>
<keyword evidence="5 12" id="KW-1133">Transmembrane helix</keyword>
<dbReference type="AlphaFoldDB" id="A0A8C6WZ52"/>
<evidence type="ECO:0000256" key="12">
    <source>
        <dbReference type="SAM" id="Phobius"/>
    </source>
</evidence>
<dbReference type="Gene3D" id="1.20.1070.10">
    <property type="entry name" value="Rhodopsin 7-helix transmembrane proteins"/>
    <property type="match status" value="1"/>
</dbReference>
<evidence type="ECO:0000256" key="4">
    <source>
        <dbReference type="ARBA" id="ARBA00022692"/>
    </source>
</evidence>
<evidence type="ECO:0000256" key="6">
    <source>
        <dbReference type="ARBA" id="ARBA00023040"/>
    </source>
</evidence>
<comment type="subcellular location">
    <subcellularLocation>
        <location evidence="1">Cell membrane</location>
        <topology evidence="1">Multi-pass membrane protein</topology>
    </subcellularLocation>
</comment>
<evidence type="ECO:0000256" key="11">
    <source>
        <dbReference type="ARBA" id="ARBA00082552"/>
    </source>
</evidence>
<evidence type="ECO:0000256" key="1">
    <source>
        <dbReference type="ARBA" id="ARBA00004651"/>
    </source>
</evidence>
<dbReference type="Pfam" id="PF00001">
    <property type="entry name" value="7tm_1"/>
    <property type="match status" value="1"/>
</dbReference>
<dbReference type="PANTHER" id="PTHR24241:SF69">
    <property type="entry name" value="GONADOTROPIN-RELEASING HORMONE II RECEPTOR-RELATED"/>
    <property type="match status" value="1"/>
</dbReference>
<feature type="transmembrane region" description="Helical" evidence="12">
    <location>
        <begin position="301"/>
        <end position="324"/>
    </location>
</feature>
<proteinExistence type="predicted"/>
<evidence type="ECO:0000313" key="15">
    <source>
        <dbReference type="Proteomes" id="UP000694523"/>
    </source>
</evidence>
<keyword evidence="2" id="KW-1003">Cell membrane</keyword>
<dbReference type="PANTHER" id="PTHR24241">
    <property type="entry name" value="NEUROPEPTIDE RECEPTOR-RELATED G-PROTEIN COUPLED RECEPTOR"/>
    <property type="match status" value="1"/>
</dbReference>
<protein>
    <recommendedName>
        <fullName evidence="11">Type II GnRH receptor</fullName>
    </recommendedName>
</protein>
<evidence type="ECO:0000256" key="3">
    <source>
        <dbReference type="ARBA" id="ARBA00022553"/>
    </source>
</evidence>
<evidence type="ECO:0000256" key="7">
    <source>
        <dbReference type="ARBA" id="ARBA00023136"/>
    </source>
</evidence>
<dbReference type="GO" id="GO:0016500">
    <property type="term" value="F:protein-hormone receptor activity"/>
    <property type="evidence" value="ECO:0007669"/>
    <property type="project" value="InterPro"/>
</dbReference>
<dbReference type="PROSITE" id="PS50262">
    <property type="entry name" value="G_PROTEIN_RECEP_F1_2"/>
    <property type="match status" value="1"/>
</dbReference>
<dbReference type="PRINTS" id="PR00529">
    <property type="entry name" value="GNADOTRPHINR"/>
</dbReference>
<dbReference type="SUPFAM" id="SSF81321">
    <property type="entry name" value="Family A G protein-coupled receptor-like"/>
    <property type="match status" value="1"/>
</dbReference>
<name>A0A8C6WZ52_9GOBI</name>
<keyword evidence="8" id="KW-1015">Disulfide bond</keyword>
<feature type="transmembrane region" description="Helical" evidence="12">
    <location>
        <begin position="267"/>
        <end position="289"/>
    </location>
</feature>
<dbReference type="GO" id="GO:0042277">
    <property type="term" value="F:peptide binding"/>
    <property type="evidence" value="ECO:0007669"/>
    <property type="project" value="TreeGrafter"/>
</dbReference>
<reference evidence="14" key="1">
    <citation type="submission" date="2025-08" db="UniProtKB">
        <authorList>
            <consortium name="Ensembl"/>
        </authorList>
    </citation>
    <scope>IDENTIFICATION</scope>
</reference>
<evidence type="ECO:0000256" key="10">
    <source>
        <dbReference type="ARBA" id="ARBA00023224"/>
    </source>
</evidence>
<sequence length="401" mass="45333">MCYQMTDALLNISCNCSSVFSNVTNGSSNLQLPTFSTAAKVRVIITFILCGIAAFCNLAVLWAAHSDGKRKSHVRVLIINLTVADLLVTFIVMPVDAVWNITVQWLAGDIACRVLMFLKLQAMYSCAFVTVVISLDRQSAILNPLGINKARKRNQVMLTVAWGMSLVLSVPQLFLFRSVTISYPVDFTQCTTRGSFCLHWHETAYNMFTFSCLFLLPLVIMITCYTRIFCEISQRLKKDNLPPNEMHLRCSKNNIPRARMRTLKMSIVIVVSFIVCWTPYYLLGLWYWFFPDDLEGKVSLSLTHILFVFGLMNACLDPIIYGLFTIHFRKGLRRLYHKAGVPSETDNNTVITGSFTCNVSSLQLKEVNHSARESLMLYSNYNAAQNKSPEMPPQASTAHNH</sequence>
<dbReference type="FunFam" id="1.20.1070.10:FF:000199">
    <property type="entry name" value="Gonadotropin-releasing hormone II receptor"/>
    <property type="match status" value="1"/>
</dbReference>
<evidence type="ECO:0000259" key="13">
    <source>
        <dbReference type="PROSITE" id="PS50262"/>
    </source>
</evidence>
<evidence type="ECO:0000256" key="8">
    <source>
        <dbReference type="ARBA" id="ARBA00023157"/>
    </source>
</evidence>
<dbReference type="InterPro" id="IPR000276">
    <property type="entry name" value="GPCR_Rhodpsn"/>
</dbReference>